<dbReference type="GO" id="GO:0006508">
    <property type="term" value="P:proteolysis"/>
    <property type="evidence" value="ECO:0007669"/>
    <property type="project" value="UniProtKB-KW"/>
</dbReference>
<feature type="compositionally biased region" description="Pro residues" evidence="7">
    <location>
        <begin position="163"/>
        <end position="172"/>
    </location>
</feature>
<dbReference type="InterPro" id="IPR036005">
    <property type="entry name" value="Creatinase/aminopeptidase-like"/>
</dbReference>
<reference evidence="9" key="1">
    <citation type="submission" date="2021-01" db="EMBL/GenBank/DDBJ databases">
        <authorList>
            <person name="Corre E."/>
            <person name="Pelletier E."/>
            <person name="Niang G."/>
            <person name="Scheremetjew M."/>
            <person name="Finn R."/>
            <person name="Kale V."/>
            <person name="Holt S."/>
            <person name="Cochrane G."/>
            <person name="Meng A."/>
            <person name="Brown T."/>
            <person name="Cohen L."/>
        </authorList>
    </citation>
    <scope>NUCLEOTIDE SEQUENCE</scope>
</reference>
<dbReference type="InterPro" id="IPR052433">
    <property type="entry name" value="X-Pro_dipept-like"/>
</dbReference>
<keyword evidence="2" id="KW-0645">Protease</keyword>
<dbReference type="PANTHER" id="PTHR48480">
    <property type="match status" value="1"/>
</dbReference>
<evidence type="ECO:0000313" key="9">
    <source>
        <dbReference type="EMBL" id="CAD8596591.1"/>
    </source>
</evidence>
<dbReference type="AlphaFoldDB" id="A0A7S0PXC5"/>
<gene>
    <name evidence="9" type="ORF">AGLA0713_LOCUS1419</name>
</gene>
<organism evidence="9">
    <name type="scientific">Asterionellopsis glacialis</name>
    <dbReference type="NCBI Taxonomy" id="33640"/>
    <lineage>
        <taxon>Eukaryota</taxon>
        <taxon>Sar</taxon>
        <taxon>Stramenopiles</taxon>
        <taxon>Ochrophyta</taxon>
        <taxon>Bacillariophyta</taxon>
        <taxon>Fragilariophyceae</taxon>
        <taxon>Fragilariophycidae</taxon>
        <taxon>Fragilariales</taxon>
        <taxon>Fragilariaceae</taxon>
        <taxon>Asterionellopsis</taxon>
    </lineage>
</organism>
<keyword evidence="3" id="KW-0479">Metal-binding</keyword>
<evidence type="ECO:0000256" key="5">
    <source>
        <dbReference type="ARBA" id="ARBA00023049"/>
    </source>
</evidence>
<dbReference type="GO" id="GO:0008237">
    <property type="term" value="F:metallopeptidase activity"/>
    <property type="evidence" value="ECO:0007669"/>
    <property type="project" value="UniProtKB-KW"/>
</dbReference>
<dbReference type="EMBL" id="HBEX01002142">
    <property type="protein sequence ID" value="CAD8596591.1"/>
    <property type="molecule type" value="Transcribed_RNA"/>
</dbReference>
<feature type="region of interest" description="Disordered" evidence="7">
    <location>
        <begin position="142"/>
        <end position="172"/>
    </location>
</feature>
<name>A0A7S0PXC5_9STRA</name>
<dbReference type="InterPro" id="IPR000994">
    <property type="entry name" value="Pept_M24"/>
</dbReference>
<dbReference type="PANTHER" id="PTHR48480:SF2">
    <property type="entry name" value="PEPTIDASE D"/>
    <property type="match status" value="1"/>
</dbReference>
<protein>
    <recommendedName>
        <fullName evidence="8">Peptidase M24 domain-containing protein</fullName>
    </recommendedName>
</protein>
<evidence type="ECO:0000256" key="2">
    <source>
        <dbReference type="ARBA" id="ARBA00022670"/>
    </source>
</evidence>
<feature type="compositionally biased region" description="Basic and acidic residues" evidence="7">
    <location>
        <begin position="146"/>
        <end position="160"/>
    </location>
</feature>
<feature type="domain" description="Peptidase M24" evidence="8">
    <location>
        <begin position="9"/>
        <end position="119"/>
    </location>
</feature>
<dbReference type="Pfam" id="PF00557">
    <property type="entry name" value="Peptidase_M24"/>
    <property type="match status" value="1"/>
</dbReference>
<evidence type="ECO:0000259" key="8">
    <source>
        <dbReference type="Pfam" id="PF00557"/>
    </source>
</evidence>
<dbReference type="SUPFAM" id="SSF55920">
    <property type="entry name" value="Creatinase/aminopeptidase"/>
    <property type="match status" value="1"/>
</dbReference>
<comment type="cofactor">
    <cofactor evidence="1">
        <name>Mn(2+)</name>
        <dbReference type="ChEBI" id="CHEBI:29035"/>
    </cofactor>
</comment>
<keyword evidence="4" id="KW-0378">Hydrolase</keyword>
<dbReference type="Gene3D" id="3.90.230.10">
    <property type="entry name" value="Creatinase/methionine aminopeptidase superfamily"/>
    <property type="match status" value="1"/>
</dbReference>
<proteinExistence type="predicted"/>
<evidence type="ECO:0000256" key="4">
    <source>
        <dbReference type="ARBA" id="ARBA00022801"/>
    </source>
</evidence>
<evidence type="ECO:0000256" key="1">
    <source>
        <dbReference type="ARBA" id="ARBA00001936"/>
    </source>
</evidence>
<accession>A0A7S0PXC5</accession>
<sequence length="172" mass="18877">MVVPKDKSVEELVEMRLGAVFMPCGMGHFIGIDTHDVGGYLTGQPERVMQPGLKSLRTARVIEPAMVLTVEPGCYFIEHLLNEALEDGSPFVTYLDAGLVNEFRDFGGIRLEDVVAITDTGFINYTLCPRTVSEVESVMAGGKWPPMKDEAPELCRDRLTDPNPLPPPPPSC</sequence>
<evidence type="ECO:0000256" key="6">
    <source>
        <dbReference type="ARBA" id="ARBA00023211"/>
    </source>
</evidence>
<evidence type="ECO:0000256" key="7">
    <source>
        <dbReference type="SAM" id="MobiDB-lite"/>
    </source>
</evidence>
<evidence type="ECO:0000256" key="3">
    <source>
        <dbReference type="ARBA" id="ARBA00022723"/>
    </source>
</evidence>
<keyword evidence="6" id="KW-0464">Manganese</keyword>
<keyword evidence="5" id="KW-0482">Metalloprotease</keyword>
<dbReference type="GO" id="GO:0046872">
    <property type="term" value="F:metal ion binding"/>
    <property type="evidence" value="ECO:0007669"/>
    <property type="project" value="UniProtKB-KW"/>
</dbReference>